<dbReference type="InterPro" id="IPR006448">
    <property type="entry name" value="Phage_term_ssu_P27"/>
</dbReference>
<organism evidence="2 3">
    <name type="scientific">Parabacteroides gordonii MS-1 = DSM 23371</name>
    <dbReference type="NCBI Taxonomy" id="1203610"/>
    <lineage>
        <taxon>Bacteria</taxon>
        <taxon>Pseudomonadati</taxon>
        <taxon>Bacteroidota</taxon>
        <taxon>Bacteroidia</taxon>
        <taxon>Bacteroidales</taxon>
        <taxon>Tannerellaceae</taxon>
        <taxon>Parabacteroides</taxon>
    </lineage>
</organism>
<dbReference type="STRING" id="1203610.HMPREF1536_03012"/>
<dbReference type="AlphaFoldDB" id="A0A0F5JCH1"/>
<evidence type="ECO:0000313" key="2">
    <source>
        <dbReference type="EMBL" id="KKB55541.1"/>
    </source>
</evidence>
<gene>
    <name evidence="2" type="ORF">HMPREF1536_03012</name>
</gene>
<protein>
    <recommendedName>
        <fullName evidence="4">Phage terminase small subunit P27 family</fullName>
    </recommendedName>
</protein>
<sequence>MGNYKIPSDICKEAKDYMNDVLQRLEESGVLENVDTAALDMLARNYSMFIAASKQIEREGATITNVQGNIVKHPAVTIAKDAQVQAVKIMQEFGLTAKARTRLPKLDKKEEEDSPLEQFVKTAKEVR</sequence>
<proteinExistence type="predicted"/>
<reference evidence="2 3" key="1">
    <citation type="submission" date="2013-04" db="EMBL/GenBank/DDBJ databases">
        <title>The Genome Sequence of Parabacteroides gordonii DSM 23371.</title>
        <authorList>
            <consortium name="The Broad Institute Genomics Platform"/>
            <person name="Earl A."/>
            <person name="Ward D."/>
            <person name="Feldgarden M."/>
            <person name="Gevers D."/>
            <person name="Martens E."/>
            <person name="Sakamoto M."/>
            <person name="Benno Y."/>
            <person name="Suzuki N."/>
            <person name="Matsunaga N."/>
            <person name="Koshihara K."/>
            <person name="Seki M."/>
            <person name="Komiya H."/>
            <person name="Walker B."/>
            <person name="Young S."/>
            <person name="Zeng Q."/>
            <person name="Gargeya S."/>
            <person name="Fitzgerald M."/>
            <person name="Haas B."/>
            <person name="Abouelleil A."/>
            <person name="Allen A.W."/>
            <person name="Alvarado L."/>
            <person name="Arachchi H.M."/>
            <person name="Berlin A.M."/>
            <person name="Chapman S.B."/>
            <person name="Gainer-Dewar J."/>
            <person name="Goldberg J."/>
            <person name="Griggs A."/>
            <person name="Gujja S."/>
            <person name="Hansen M."/>
            <person name="Howarth C."/>
            <person name="Imamovic A."/>
            <person name="Ireland A."/>
            <person name="Larimer J."/>
            <person name="McCowan C."/>
            <person name="Murphy C."/>
            <person name="Pearson M."/>
            <person name="Poon T.W."/>
            <person name="Priest M."/>
            <person name="Roberts A."/>
            <person name="Saif S."/>
            <person name="Shea T."/>
            <person name="Sisk P."/>
            <person name="Sykes S."/>
            <person name="Wortman J."/>
            <person name="Nusbaum C."/>
            <person name="Birren B."/>
        </authorList>
    </citation>
    <scope>NUCLEOTIDE SEQUENCE [LARGE SCALE GENOMIC DNA]</scope>
    <source>
        <strain evidence="2 3">MS-1</strain>
    </source>
</reference>
<dbReference type="Proteomes" id="UP000033035">
    <property type="component" value="Unassembled WGS sequence"/>
</dbReference>
<dbReference type="NCBIfam" id="TIGR01558">
    <property type="entry name" value="sm_term_P27"/>
    <property type="match status" value="1"/>
</dbReference>
<accession>A0A0F5JCH1</accession>
<dbReference type="PATRIC" id="fig|1203610.3.peg.3077"/>
<feature type="region of interest" description="Disordered" evidence="1">
    <location>
        <begin position="101"/>
        <end position="127"/>
    </location>
</feature>
<evidence type="ECO:0000313" key="3">
    <source>
        <dbReference type="Proteomes" id="UP000033035"/>
    </source>
</evidence>
<dbReference type="RefSeq" id="WP_028728744.1">
    <property type="nucleotide sequence ID" value="NZ_AUAE01000036.1"/>
</dbReference>
<keyword evidence="3" id="KW-1185">Reference proteome</keyword>
<name>A0A0F5JCH1_9BACT</name>
<dbReference type="EMBL" id="AQHW01000015">
    <property type="protein sequence ID" value="KKB55541.1"/>
    <property type="molecule type" value="Genomic_DNA"/>
</dbReference>
<dbReference type="Pfam" id="PF05119">
    <property type="entry name" value="Terminase_4"/>
    <property type="match status" value="1"/>
</dbReference>
<dbReference type="HOGENOM" id="CLU_107958_6_0_10"/>
<comment type="caution">
    <text evidence="2">The sequence shown here is derived from an EMBL/GenBank/DDBJ whole genome shotgun (WGS) entry which is preliminary data.</text>
</comment>
<evidence type="ECO:0000256" key="1">
    <source>
        <dbReference type="SAM" id="MobiDB-lite"/>
    </source>
</evidence>
<evidence type="ECO:0008006" key="4">
    <source>
        <dbReference type="Google" id="ProtNLM"/>
    </source>
</evidence>